<gene>
    <name evidence="3" type="ORF">V8V93_15405</name>
</gene>
<organism evidence="3 4">
    <name type="scientific">Pseudodesulfovibrio methanolicus</name>
    <dbReference type="NCBI Taxonomy" id="3126690"/>
    <lineage>
        <taxon>Bacteria</taxon>
        <taxon>Pseudomonadati</taxon>
        <taxon>Thermodesulfobacteriota</taxon>
        <taxon>Desulfovibrionia</taxon>
        <taxon>Desulfovibrionales</taxon>
        <taxon>Desulfovibrionaceae</taxon>
    </lineage>
</organism>
<dbReference type="RefSeq" id="WP_338667488.1">
    <property type="nucleotide sequence ID" value="NZ_CP146609.1"/>
</dbReference>
<dbReference type="EC" id="3.-.-.-" evidence="3"/>
<sequence>MQTALLLIDLQNDYFPGGRMELVGSPQASARAARALELFRERGLPVFHVRHEALNEGATFFLPGTPGADIHASVLPGDGELVVTKHYPNSFRETDLLELLRAAGVTRLAVAGMMTHMCLDAGVRAAVDLGFECAVLSDASATRDLEFSGRTIPAAQVHGAFLAALQAAYAPVMTVDELPSRFGL</sequence>
<keyword evidence="4" id="KW-1185">Reference proteome</keyword>
<dbReference type="InterPro" id="IPR036380">
    <property type="entry name" value="Isochorismatase-like_sf"/>
</dbReference>
<dbReference type="GO" id="GO:0016787">
    <property type="term" value="F:hydrolase activity"/>
    <property type="evidence" value="ECO:0007669"/>
    <property type="project" value="UniProtKB-KW"/>
</dbReference>
<dbReference type="PANTHER" id="PTHR43540:SF1">
    <property type="entry name" value="ISOCHORISMATASE HYDROLASE"/>
    <property type="match status" value="1"/>
</dbReference>
<proteinExistence type="predicted"/>
<dbReference type="PANTHER" id="PTHR43540">
    <property type="entry name" value="PEROXYUREIDOACRYLATE/UREIDOACRYLATE AMIDOHYDROLASE-RELATED"/>
    <property type="match status" value="1"/>
</dbReference>
<evidence type="ECO:0000256" key="1">
    <source>
        <dbReference type="ARBA" id="ARBA00022801"/>
    </source>
</evidence>
<dbReference type="InterPro" id="IPR050272">
    <property type="entry name" value="Isochorismatase-like_hydrls"/>
</dbReference>
<reference evidence="3 4" key="1">
    <citation type="submission" date="2024-03" db="EMBL/GenBank/DDBJ databases">
        <title>Phenotype and Genome Characterization of a Sulfate-Reducing Bacterium Pseudodesulfovibrio sp. strain 5S69, isolated from Petroleum Reservoir in Tatarstan (Russia).</title>
        <authorList>
            <person name="Bidzhieva S.K."/>
            <person name="Kadnikov V."/>
            <person name="Tourova T.P."/>
            <person name="Samigullina S.R."/>
            <person name="Sokolova D.S."/>
            <person name="Poltaraus A.B."/>
            <person name="Avtukh A.N."/>
            <person name="Tereshina V.M."/>
            <person name="Mardanov A.V."/>
            <person name="Nazina T.N."/>
        </authorList>
    </citation>
    <scope>NUCLEOTIDE SEQUENCE [LARGE SCALE GENOMIC DNA]</scope>
    <source>
        <strain evidence="3 4">5S69</strain>
    </source>
</reference>
<name>A0ABZ2IT75_9BACT</name>
<dbReference type="CDD" id="cd01014">
    <property type="entry name" value="nicotinamidase_related"/>
    <property type="match status" value="1"/>
</dbReference>
<dbReference type="SUPFAM" id="SSF52499">
    <property type="entry name" value="Isochorismatase-like hydrolases"/>
    <property type="match status" value="1"/>
</dbReference>
<evidence type="ECO:0000313" key="3">
    <source>
        <dbReference type="EMBL" id="WWX21818.1"/>
    </source>
</evidence>
<accession>A0ABZ2IT75</accession>
<dbReference type="EMBL" id="CP146609">
    <property type="protein sequence ID" value="WWX21818.1"/>
    <property type="molecule type" value="Genomic_DNA"/>
</dbReference>
<dbReference type="Gene3D" id="3.40.50.850">
    <property type="entry name" value="Isochorismatase-like"/>
    <property type="match status" value="1"/>
</dbReference>
<dbReference type="Proteomes" id="UP001385389">
    <property type="component" value="Chromosome"/>
</dbReference>
<keyword evidence="1 3" id="KW-0378">Hydrolase</keyword>
<dbReference type="InterPro" id="IPR000868">
    <property type="entry name" value="Isochorismatase-like_dom"/>
</dbReference>
<dbReference type="Pfam" id="PF00857">
    <property type="entry name" value="Isochorismatase"/>
    <property type="match status" value="1"/>
</dbReference>
<protein>
    <submittedName>
        <fullName evidence="3">Cysteine hydrolase family protein</fullName>
        <ecNumber evidence="3">3.-.-.-</ecNumber>
    </submittedName>
</protein>
<evidence type="ECO:0000313" key="4">
    <source>
        <dbReference type="Proteomes" id="UP001385389"/>
    </source>
</evidence>
<evidence type="ECO:0000259" key="2">
    <source>
        <dbReference type="Pfam" id="PF00857"/>
    </source>
</evidence>
<feature type="domain" description="Isochorismatase-like" evidence="2">
    <location>
        <begin position="3"/>
        <end position="176"/>
    </location>
</feature>